<evidence type="ECO:0000256" key="3">
    <source>
        <dbReference type="SAM" id="MobiDB-lite"/>
    </source>
</evidence>
<evidence type="ECO:0000256" key="1">
    <source>
        <dbReference type="ARBA" id="ARBA00004123"/>
    </source>
</evidence>
<evidence type="ECO:0000313" key="5">
    <source>
        <dbReference type="Proteomes" id="UP000428333"/>
    </source>
</evidence>
<proteinExistence type="predicted"/>
<dbReference type="InterPro" id="IPR051992">
    <property type="entry name" value="OxStress_Response_Reg"/>
</dbReference>
<dbReference type="GO" id="GO:0005634">
    <property type="term" value="C:nucleus"/>
    <property type="evidence" value="ECO:0007669"/>
    <property type="project" value="UniProtKB-SubCell"/>
</dbReference>
<comment type="caution">
    <text evidence="4">The sequence shown here is derived from an EMBL/GenBank/DDBJ whole genome shotgun (WGS) entry which is preliminary data.</text>
</comment>
<name>A0A6A4KMA4_9ERIC</name>
<feature type="compositionally biased region" description="Low complexity" evidence="3">
    <location>
        <begin position="72"/>
        <end position="100"/>
    </location>
</feature>
<dbReference type="EMBL" id="QEFC01003398">
    <property type="protein sequence ID" value="KAE9448703.1"/>
    <property type="molecule type" value="Genomic_DNA"/>
</dbReference>
<dbReference type="GO" id="GO:0006950">
    <property type="term" value="P:response to stress"/>
    <property type="evidence" value="ECO:0007669"/>
    <property type="project" value="UniProtKB-ARBA"/>
</dbReference>
<reference evidence="4 5" key="1">
    <citation type="journal article" date="2019" name="Genome Biol. Evol.">
        <title>The Rhododendron genome and chromosomal organization provide insight into shared whole-genome duplications across the heath family (Ericaceae).</title>
        <authorList>
            <person name="Soza V.L."/>
            <person name="Lindsley D."/>
            <person name="Waalkes A."/>
            <person name="Ramage E."/>
            <person name="Patwardhan R.P."/>
            <person name="Burton J.N."/>
            <person name="Adey A."/>
            <person name="Kumar A."/>
            <person name="Qiu R."/>
            <person name="Shendure J."/>
            <person name="Hall B."/>
        </authorList>
    </citation>
    <scope>NUCLEOTIDE SEQUENCE [LARGE SCALE GENOMIC DNA]</scope>
    <source>
        <strain evidence="4">RSF 1966-606</strain>
    </source>
</reference>
<accession>A0A6A4KMA4</accession>
<dbReference type="PANTHER" id="PTHR33172:SF103">
    <property type="entry name" value="PROTEIN OXIDATIVE STRESS 3"/>
    <property type="match status" value="1"/>
</dbReference>
<evidence type="ECO:0000256" key="2">
    <source>
        <dbReference type="ARBA" id="ARBA00023242"/>
    </source>
</evidence>
<dbReference type="OrthoDB" id="694201at2759"/>
<protein>
    <submittedName>
        <fullName evidence="4">Uncharacterized protein</fullName>
    </submittedName>
</protein>
<dbReference type="Proteomes" id="UP000428333">
    <property type="component" value="Linkage Group LG12"/>
</dbReference>
<feature type="non-terminal residue" evidence="4">
    <location>
        <position position="1"/>
    </location>
</feature>
<feature type="region of interest" description="Disordered" evidence="3">
    <location>
        <begin position="64"/>
        <end position="100"/>
    </location>
</feature>
<comment type="subcellular location">
    <subcellularLocation>
        <location evidence="1">Nucleus</location>
    </subcellularLocation>
</comment>
<organism evidence="4 5">
    <name type="scientific">Rhododendron williamsianum</name>
    <dbReference type="NCBI Taxonomy" id="262921"/>
    <lineage>
        <taxon>Eukaryota</taxon>
        <taxon>Viridiplantae</taxon>
        <taxon>Streptophyta</taxon>
        <taxon>Embryophyta</taxon>
        <taxon>Tracheophyta</taxon>
        <taxon>Spermatophyta</taxon>
        <taxon>Magnoliopsida</taxon>
        <taxon>eudicotyledons</taxon>
        <taxon>Gunneridae</taxon>
        <taxon>Pentapetalae</taxon>
        <taxon>asterids</taxon>
        <taxon>Ericales</taxon>
        <taxon>Ericaceae</taxon>
        <taxon>Ericoideae</taxon>
        <taxon>Rhodoreae</taxon>
        <taxon>Rhododendron</taxon>
    </lineage>
</organism>
<evidence type="ECO:0000313" key="4">
    <source>
        <dbReference type="EMBL" id="KAE9448703.1"/>
    </source>
</evidence>
<dbReference type="PANTHER" id="PTHR33172">
    <property type="entry name" value="OS08G0516900 PROTEIN"/>
    <property type="match status" value="1"/>
</dbReference>
<keyword evidence="5" id="KW-1185">Reference proteome</keyword>
<sequence length="260" mass="27984">FQQAGSSSSLFLLPGFVNTAMGTGADQEICQEKALEKHNDSIALAKQWVIMEGDCTELCDSDSIDQSSFEGSNDSVASSSSSDMMEDATSSTSSSSSSTSYDGPLYELSELMAQLPINVKSLEDLAKRGRPKRRRMMDSSKSYGGGLDKQIIYSPKAAILKKSSRVSLVSSGLGKSQTFASLESVKSLEDLAKRGRPKRRRMMESSKSYGGGLDKQIIYSPKAAVLKKSSRVSLVSSIGRKGTLYLSSFGTSNIPVQKSF</sequence>
<keyword evidence="2" id="KW-0539">Nucleus</keyword>
<dbReference type="AlphaFoldDB" id="A0A6A4KMA4"/>
<gene>
    <name evidence="4" type="ORF">C3L33_19389</name>
</gene>